<name>A0ACC1T545_9APHY</name>
<evidence type="ECO:0000313" key="2">
    <source>
        <dbReference type="Proteomes" id="UP001148662"/>
    </source>
</evidence>
<reference evidence="1" key="1">
    <citation type="submission" date="2022-07" db="EMBL/GenBank/DDBJ databases">
        <title>Genome Sequence of Phlebia brevispora.</title>
        <authorList>
            <person name="Buettner E."/>
        </authorList>
    </citation>
    <scope>NUCLEOTIDE SEQUENCE</scope>
    <source>
        <strain evidence="1">MPL23</strain>
    </source>
</reference>
<dbReference type="EMBL" id="JANHOG010000562">
    <property type="protein sequence ID" value="KAJ3553236.1"/>
    <property type="molecule type" value="Genomic_DNA"/>
</dbReference>
<organism evidence="1 2">
    <name type="scientific">Phlebia brevispora</name>
    <dbReference type="NCBI Taxonomy" id="194682"/>
    <lineage>
        <taxon>Eukaryota</taxon>
        <taxon>Fungi</taxon>
        <taxon>Dikarya</taxon>
        <taxon>Basidiomycota</taxon>
        <taxon>Agaricomycotina</taxon>
        <taxon>Agaricomycetes</taxon>
        <taxon>Polyporales</taxon>
        <taxon>Meruliaceae</taxon>
        <taxon>Phlebia</taxon>
    </lineage>
</organism>
<sequence>MPPSPSGLPFLGNIFQIPFAEAWRTFAQWKEELGPVFSLNMAGKDFIVLNTLEAAMELLDRRSRIYSDRPQMITAGEIICNNCSVGHIEYGAKWRKMRRATHDIMHVKALQAFEQHQEHDAAILVSNLLESPSRWDPHVRHAASSSAYSVAYGEHLSSKESYIVVERTLEFIHALANASMPVTAPYVEIFPILRYVPEWFPGAKWKRVAFEHQRKMEAMYREYLDNVRANIDNGTARPCLATLLIEREAEYGLTEAQAIWLAGVVHVAGSETTGGALFTFLLAMVLFPDVQKRAQAEIDRVVGHERMPSLEDQKDLPYVEALIKEVQRWFPGVPLGLPRRCMEDDWYGENFIPKGAIILPNIWAMSRDPEHFPDPERFMPERYLNSDEDKSKVLETALEVNFPFGFGRRICLGKAYANRTLFAMIAGLIWAFDIRKAKDNAGDEITPSSTACIDEGLVVFSNCFAAGQCHSRAK</sequence>
<protein>
    <submittedName>
        <fullName evidence="1">Uncharacterized protein</fullName>
    </submittedName>
</protein>
<dbReference type="Proteomes" id="UP001148662">
    <property type="component" value="Unassembled WGS sequence"/>
</dbReference>
<comment type="caution">
    <text evidence="1">The sequence shown here is derived from an EMBL/GenBank/DDBJ whole genome shotgun (WGS) entry which is preliminary data.</text>
</comment>
<gene>
    <name evidence="1" type="ORF">NM688_g3719</name>
</gene>
<accession>A0ACC1T545</accession>
<proteinExistence type="predicted"/>
<keyword evidence="2" id="KW-1185">Reference proteome</keyword>
<evidence type="ECO:0000313" key="1">
    <source>
        <dbReference type="EMBL" id="KAJ3553236.1"/>
    </source>
</evidence>